<dbReference type="PANTHER" id="PTHR47618">
    <property type="entry name" value="BIFUNCTIONAL OLIGORIBONUCLEASE AND PAP PHOSPHATASE NRNA"/>
    <property type="match status" value="1"/>
</dbReference>
<evidence type="ECO:0000259" key="1">
    <source>
        <dbReference type="Pfam" id="PF01368"/>
    </source>
</evidence>
<dbReference type="Pfam" id="PF13241">
    <property type="entry name" value="NAD_binding_7"/>
    <property type="match status" value="1"/>
</dbReference>
<dbReference type="RefSeq" id="WP_310927021.1">
    <property type="nucleotide sequence ID" value="NZ_JAMQOQ010000001.1"/>
</dbReference>
<dbReference type="InterPro" id="IPR003156">
    <property type="entry name" value="DHHA1_dom"/>
</dbReference>
<dbReference type="Pfam" id="PF01368">
    <property type="entry name" value="DHH"/>
    <property type="match status" value="1"/>
</dbReference>
<keyword evidence="4" id="KW-1185">Reference proteome</keyword>
<feature type="domain" description="DDH" evidence="1">
    <location>
        <begin position="152"/>
        <end position="294"/>
    </location>
</feature>
<dbReference type="Pfam" id="PF02272">
    <property type="entry name" value="DHHA1"/>
    <property type="match status" value="1"/>
</dbReference>
<sequence>MQRRLVLGCGPVAERAVERLAEWPGSLTVLSRRSGVVDSFREDGVAAERCAPDDETAYPDDADVVFVAADDAAVNLDAARTARERFPDAHLLAYVGSDADPDTREALTELADRIVDARTTLVDRLTELTADDAAERLHRLYRVLKSIDGTLAVVTHDNPDPDAIASALALVRIAESVGVDAEACYFGAISHQENRALVNLLEIELVNLERGDDISEYGGVALVDHSRPGVNDGLPEETEVDVVVDHHPPRAPVEARFLDLRRELGATSTLATDYLRRLGIEPGATVATALLFGIRVDTRDFTREVSVPDFEAAAWLVPHADLSVLQRVESPSMSAEVMDTLARAIRNRDVRGEALATNVGEIRDRDALAQAADRLLDMEHVRLTVVYGFKDGTVYVSGRARGTDVDLGETLREALGPIGSAGGHADMAGAQIPLGILADVGEDSRESLSRVVNDVISGRVFETLEDATRTLGVSEDGTDLTFEFPMDEW</sequence>
<reference evidence="3 4" key="1">
    <citation type="submission" date="2022-06" db="EMBL/GenBank/DDBJ databases">
        <title>Halogeometricum sp. a new haloarchaeum isolate from saline soil.</title>
        <authorList>
            <person name="Strakova D."/>
            <person name="Galisteo C."/>
            <person name="Sanchez-Porro C."/>
            <person name="Ventosa A."/>
        </authorList>
    </citation>
    <scope>NUCLEOTIDE SEQUENCE [LARGE SCALE GENOMIC DNA]</scope>
    <source>
        <strain evidence="4">S3BR25-2</strain>
    </source>
</reference>
<dbReference type="InterPro" id="IPR036291">
    <property type="entry name" value="NAD(P)-bd_dom_sf"/>
</dbReference>
<dbReference type="SUPFAM" id="SSF64182">
    <property type="entry name" value="DHH phosphoesterases"/>
    <property type="match status" value="1"/>
</dbReference>
<dbReference type="Gene3D" id="3.90.1640.10">
    <property type="entry name" value="inorganic pyrophosphatase (n-terminal core)"/>
    <property type="match status" value="1"/>
</dbReference>
<dbReference type="SUPFAM" id="SSF51735">
    <property type="entry name" value="NAD(P)-binding Rossmann-fold domains"/>
    <property type="match status" value="1"/>
</dbReference>
<dbReference type="EMBL" id="JAMQOQ010000001">
    <property type="protein sequence ID" value="MDS0293200.1"/>
    <property type="molecule type" value="Genomic_DNA"/>
</dbReference>
<proteinExistence type="predicted"/>
<protein>
    <submittedName>
        <fullName evidence="3">DHHA1 domain-containing protein</fullName>
    </submittedName>
</protein>
<evidence type="ECO:0000259" key="2">
    <source>
        <dbReference type="Pfam" id="PF02272"/>
    </source>
</evidence>
<gene>
    <name evidence="3" type="ORF">NDI79_03315</name>
</gene>
<evidence type="ECO:0000313" key="4">
    <source>
        <dbReference type="Proteomes" id="UP001254813"/>
    </source>
</evidence>
<dbReference type="InterPro" id="IPR038763">
    <property type="entry name" value="DHH_sf"/>
</dbReference>
<dbReference type="Proteomes" id="UP001254813">
    <property type="component" value="Unassembled WGS sequence"/>
</dbReference>
<dbReference type="InterPro" id="IPR001667">
    <property type="entry name" value="DDH_dom"/>
</dbReference>
<dbReference type="PANTHER" id="PTHR47618:SF1">
    <property type="entry name" value="BIFUNCTIONAL OLIGORIBONUCLEASE AND PAP PHOSPHATASE NRNA"/>
    <property type="match status" value="1"/>
</dbReference>
<feature type="domain" description="DHHA1" evidence="2">
    <location>
        <begin position="357"/>
        <end position="456"/>
    </location>
</feature>
<organism evidence="3 4">
    <name type="scientific">Halogeometricum luteum</name>
    <dbReference type="NCBI Taxonomy" id="2950537"/>
    <lineage>
        <taxon>Archaea</taxon>
        <taxon>Methanobacteriati</taxon>
        <taxon>Methanobacteriota</taxon>
        <taxon>Stenosarchaea group</taxon>
        <taxon>Halobacteria</taxon>
        <taxon>Halobacteriales</taxon>
        <taxon>Haloferacaceae</taxon>
        <taxon>Halogeometricum</taxon>
    </lineage>
</organism>
<accession>A0ABU2FXD0</accession>
<evidence type="ECO:0000313" key="3">
    <source>
        <dbReference type="EMBL" id="MDS0293200.1"/>
    </source>
</evidence>
<comment type="caution">
    <text evidence="3">The sequence shown here is derived from an EMBL/GenBank/DDBJ whole genome shotgun (WGS) entry which is preliminary data.</text>
</comment>
<dbReference type="InterPro" id="IPR051319">
    <property type="entry name" value="Oligoribo/pAp-PDE_c-di-AMP_PDE"/>
</dbReference>
<name>A0ABU2FXD0_9EURY</name>
<dbReference type="Gene3D" id="3.40.50.720">
    <property type="entry name" value="NAD(P)-binding Rossmann-like Domain"/>
    <property type="match status" value="1"/>
</dbReference>